<reference evidence="1 2" key="1">
    <citation type="submission" date="2019-06" db="EMBL/GenBank/DDBJ databases">
        <title>Sequencing the genomes of 1000 actinobacteria strains.</title>
        <authorList>
            <person name="Klenk H.-P."/>
        </authorList>
    </citation>
    <scope>NUCLEOTIDE SEQUENCE [LARGE SCALE GENOMIC DNA]</scope>
    <source>
        <strain evidence="1 2">DSM 45301</strain>
    </source>
</reference>
<evidence type="ECO:0000313" key="2">
    <source>
        <dbReference type="Proteomes" id="UP000315677"/>
    </source>
</evidence>
<sequence length="124" mass="13272">MSVAQPSRRAGPRRLVPRFAAGGARSAGPVLPVESLVTATRRAHWGRDLGDEHRAILAMARTPVSLVEIGARLAVPVAVARALVRELADGRYLDVHAPPRPGVDGRPTRGILIRLLTGLRARGR</sequence>
<dbReference type="PANTHER" id="PTHR36221">
    <property type="entry name" value="DUF742 DOMAIN-CONTAINING PROTEIN"/>
    <property type="match status" value="1"/>
</dbReference>
<proteinExistence type="predicted"/>
<gene>
    <name evidence="1" type="ORF">FB558_7871</name>
</gene>
<evidence type="ECO:0000313" key="1">
    <source>
        <dbReference type="EMBL" id="TQM03219.1"/>
    </source>
</evidence>
<comment type="caution">
    <text evidence="1">The sequence shown here is derived from an EMBL/GenBank/DDBJ whole genome shotgun (WGS) entry which is preliminary data.</text>
</comment>
<dbReference type="Pfam" id="PF05331">
    <property type="entry name" value="DUF742"/>
    <property type="match status" value="1"/>
</dbReference>
<dbReference type="EMBL" id="VFPA01000006">
    <property type="protein sequence ID" value="TQM03219.1"/>
    <property type="molecule type" value="Genomic_DNA"/>
</dbReference>
<dbReference type="PANTHER" id="PTHR36221:SF1">
    <property type="entry name" value="DUF742 DOMAIN-CONTAINING PROTEIN"/>
    <property type="match status" value="1"/>
</dbReference>
<dbReference type="InterPro" id="IPR007995">
    <property type="entry name" value="DUF742"/>
</dbReference>
<dbReference type="AlphaFoldDB" id="A0A543D1J7"/>
<keyword evidence="2" id="KW-1185">Reference proteome</keyword>
<organism evidence="1 2">
    <name type="scientific">Pseudonocardia kunmingensis</name>
    <dbReference type="NCBI Taxonomy" id="630975"/>
    <lineage>
        <taxon>Bacteria</taxon>
        <taxon>Bacillati</taxon>
        <taxon>Actinomycetota</taxon>
        <taxon>Actinomycetes</taxon>
        <taxon>Pseudonocardiales</taxon>
        <taxon>Pseudonocardiaceae</taxon>
        <taxon>Pseudonocardia</taxon>
    </lineage>
</organism>
<name>A0A543D1J7_9PSEU</name>
<dbReference type="Proteomes" id="UP000315677">
    <property type="component" value="Unassembled WGS sequence"/>
</dbReference>
<accession>A0A543D1J7</accession>
<protein>
    <submittedName>
        <fullName evidence="1">Uncharacterized protein DUF742</fullName>
    </submittedName>
</protein>